<geneLocation type="plasmid" evidence="2 3">
    <name>unnamed1</name>
</geneLocation>
<reference evidence="2 3" key="1">
    <citation type="submission" date="2021-07" db="EMBL/GenBank/DDBJ databases">
        <title>Isolation and characterization of bacteria from a gold mining with a capacity of golden bioaccumulation.</title>
        <authorList>
            <person name="Yang X.J."/>
        </authorList>
    </citation>
    <scope>NUCLEOTIDE SEQUENCE [LARGE SCALE GENOMIC DNA]</scope>
    <source>
        <strain evidence="2 3">Au29</strain>
        <plasmid evidence="2 3">unnamed1</plasmid>
    </source>
</reference>
<keyword evidence="1" id="KW-0472">Membrane</keyword>
<keyword evidence="1" id="KW-0812">Transmembrane</keyword>
<feature type="transmembrane region" description="Helical" evidence="1">
    <location>
        <begin position="12"/>
        <end position="38"/>
    </location>
</feature>
<evidence type="ECO:0000256" key="1">
    <source>
        <dbReference type="SAM" id="Phobius"/>
    </source>
</evidence>
<keyword evidence="3" id="KW-1185">Reference proteome</keyword>
<sequence length="95" mass="9965">MKPARILSAVPDIVGVCVLAMISGLGFLTLLALSVTAFDLEKGASVLASFLTHFVAAEPDAQRRVLWPIFAVWAAASSFVAAGLASTIRRKGAQH</sequence>
<name>A0ABX8TQC8_9CAUL</name>
<dbReference type="EMBL" id="CP080035">
    <property type="protein sequence ID" value="QYC12375.1"/>
    <property type="molecule type" value="Genomic_DNA"/>
</dbReference>
<dbReference type="RefSeq" id="WP_219373700.1">
    <property type="nucleotide sequence ID" value="NZ_CP080035.1"/>
</dbReference>
<keyword evidence="2" id="KW-0614">Plasmid</keyword>
<proteinExistence type="predicted"/>
<evidence type="ECO:0000313" key="2">
    <source>
        <dbReference type="EMBL" id="QYC12375.1"/>
    </source>
</evidence>
<feature type="transmembrane region" description="Helical" evidence="1">
    <location>
        <begin position="65"/>
        <end position="85"/>
    </location>
</feature>
<dbReference type="GeneID" id="94377311"/>
<gene>
    <name evidence="2" type="ORF">KWG56_18615</name>
</gene>
<accession>A0ABX8TQC8</accession>
<protein>
    <submittedName>
        <fullName evidence="2">Uncharacterized protein</fullName>
    </submittedName>
</protein>
<evidence type="ECO:0000313" key="3">
    <source>
        <dbReference type="Proteomes" id="UP000824334"/>
    </source>
</evidence>
<organism evidence="2 3">
    <name type="scientific">Brevundimonas nasdae</name>
    <dbReference type="NCBI Taxonomy" id="172043"/>
    <lineage>
        <taxon>Bacteria</taxon>
        <taxon>Pseudomonadati</taxon>
        <taxon>Pseudomonadota</taxon>
        <taxon>Alphaproteobacteria</taxon>
        <taxon>Caulobacterales</taxon>
        <taxon>Caulobacteraceae</taxon>
        <taxon>Brevundimonas</taxon>
    </lineage>
</organism>
<dbReference type="Proteomes" id="UP000824334">
    <property type="component" value="Plasmid unnamed1"/>
</dbReference>
<keyword evidence="1" id="KW-1133">Transmembrane helix</keyword>